<protein>
    <recommendedName>
        <fullName evidence="5">Big-1 domain-containing protein</fullName>
    </recommendedName>
</protein>
<evidence type="ECO:0000313" key="4">
    <source>
        <dbReference type="Proteomes" id="UP001491310"/>
    </source>
</evidence>
<evidence type="ECO:0000256" key="2">
    <source>
        <dbReference type="SAM" id="SignalP"/>
    </source>
</evidence>
<accession>A0ABR2YDQ3</accession>
<evidence type="ECO:0000256" key="1">
    <source>
        <dbReference type="SAM" id="MobiDB-lite"/>
    </source>
</evidence>
<dbReference type="PROSITE" id="PS51257">
    <property type="entry name" value="PROKAR_LIPOPROTEIN"/>
    <property type="match status" value="1"/>
</dbReference>
<organism evidence="3 4">
    <name type="scientific">Coccomyxa subellipsoidea</name>
    <dbReference type="NCBI Taxonomy" id="248742"/>
    <lineage>
        <taxon>Eukaryota</taxon>
        <taxon>Viridiplantae</taxon>
        <taxon>Chlorophyta</taxon>
        <taxon>core chlorophytes</taxon>
        <taxon>Trebouxiophyceae</taxon>
        <taxon>Trebouxiophyceae incertae sedis</taxon>
        <taxon>Coccomyxaceae</taxon>
        <taxon>Coccomyxa</taxon>
    </lineage>
</organism>
<comment type="caution">
    <text evidence="3">The sequence shown here is derived from an EMBL/GenBank/DDBJ whole genome shotgun (WGS) entry which is preliminary data.</text>
</comment>
<feature type="chain" id="PRO_5045201574" description="Big-1 domain-containing protein" evidence="2">
    <location>
        <begin position="28"/>
        <end position="180"/>
    </location>
</feature>
<proteinExistence type="predicted"/>
<sequence>MGRSRSWATTLTLLVACLSLQCQTGDAICEQTNFSLSGLASSYIVGQQASVNVSTSPPVPGSTLSYLINESGGGSATFQAGSTSTTTDSSGRAHFTVSFIGVGNVSINVASCNGALSAIVTILPVPAMSTASAATSSPTSSSTVPATTSATPTSSATHSSTNQSDYRLRPAADNPCSRGV</sequence>
<name>A0ABR2YDQ3_9CHLO</name>
<feature type="signal peptide" evidence="2">
    <location>
        <begin position="1"/>
        <end position="27"/>
    </location>
</feature>
<gene>
    <name evidence="3" type="ORF">WJX75_002940</name>
</gene>
<dbReference type="Proteomes" id="UP001491310">
    <property type="component" value="Unassembled WGS sequence"/>
</dbReference>
<feature type="region of interest" description="Disordered" evidence="1">
    <location>
        <begin position="132"/>
        <end position="180"/>
    </location>
</feature>
<evidence type="ECO:0000313" key="3">
    <source>
        <dbReference type="EMBL" id="KAK9903326.1"/>
    </source>
</evidence>
<reference evidence="3 4" key="1">
    <citation type="journal article" date="2024" name="Nat. Commun.">
        <title>Phylogenomics reveals the evolutionary origins of lichenization in chlorophyte algae.</title>
        <authorList>
            <person name="Puginier C."/>
            <person name="Libourel C."/>
            <person name="Otte J."/>
            <person name="Skaloud P."/>
            <person name="Haon M."/>
            <person name="Grisel S."/>
            <person name="Petersen M."/>
            <person name="Berrin J.G."/>
            <person name="Delaux P.M."/>
            <person name="Dal Grande F."/>
            <person name="Keller J."/>
        </authorList>
    </citation>
    <scope>NUCLEOTIDE SEQUENCE [LARGE SCALE GENOMIC DNA]</scope>
    <source>
        <strain evidence="3 4">SAG 216-7</strain>
    </source>
</reference>
<feature type="compositionally biased region" description="Low complexity" evidence="1">
    <location>
        <begin position="132"/>
        <end position="161"/>
    </location>
</feature>
<keyword evidence="2" id="KW-0732">Signal</keyword>
<evidence type="ECO:0008006" key="5">
    <source>
        <dbReference type="Google" id="ProtNLM"/>
    </source>
</evidence>
<dbReference type="EMBL" id="JALJOT010000014">
    <property type="protein sequence ID" value="KAK9903326.1"/>
    <property type="molecule type" value="Genomic_DNA"/>
</dbReference>
<keyword evidence="4" id="KW-1185">Reference proteome</keyword>